<dbReference type="RefSeq" id="WP_085880610.1">
    <property type="nucleotide sequence ID" value="NZ_FWFZ01000033.1"/>
</dbReference>
<dbReference type="GO" id="GO:0005829">
    <property type="term" value="C:cytosol"/>
    <property type="evidence" value="ECO:0007669"/>
    <property type="project" value="TreeGrafter"/>
</dbReference>
<reference evidence="1 2" key="1">
    <citation type="submission" date="2017-03" db="EMBL/GenBank/DDBJ databases">
        <authorList>
            <person name="Afonso C.L."/>
            <person name="Miller P.J."/>
            <person name="Scott M.A."/>
            <person name="Spackman E."/>
            <person name="Goraichik I."/>
            <person name="Dimitrov K.M."/>
            <person name="Suarez D.L."/>
            <person name="Swayne D.E."/>
        </authorList>
    </citation>
    <scope>NUCLEOTIDE SEQUENCE [LARGE SCALE GENOMIC DNA]</scope>
    <source>
        <strain evidence="1 2">CECT 7023</strain>
    </source>
</reference>
<dbReference type="AlphaFoldDB" id="A0A1Y5TXI3"/>
<dbReference type="Gene3D" id="3.40.50.450">
    <property type="match status" value="1"/>
</dbReference>
<sequence>MSLSFILHTDGSVFINGQRLDPKSWHTAPAAQGAKAGGRDVSAQEALAALSRTVPLRHLVVGVIGPREASVAESSAAEAVGAALGALGLTVICGGRSGVMEAVSKGVSAAGGLAIGILPGSTPDEANRFVGIALPTGLGEARNMIIAKSARVLIAVGGSYGTLTEVAYGLHFGKAVIGLEGAPDVEGVQRANSVDAAIALALAALAAVAVAAGRTDPCESSAT</sequence>
<dbReference type="NCBIfam" id="TIGR00725">
    <property type="entry name" value="TIGR00725 family protein"/>
    <property type="match status" value="1"/>
</dbReference>
<evidence type="ECO:0008006" key="3">
    <source>
        <dbReference type="Google" id="ProtNLM"/>
    </source>
</evidence>
<dbReference type="PANTHER" id="PTHR43393:SF3">
    <property type="entry name" value="LYSINE DECARBOXYLASE-LIKE PROTEIN"/>
    <property type="match status" value="1"/>
</dbReference>
<dbReference type="OrthoDB" id="9794039at2"/>
<proteinExistence type="predicted"/>
<dbReference type="InterPro" id="IPR041164">
    <property type="entry name" value="LDcluster4"/>
</dbReference>
<evidence type="ECO:0000313" key="2">
    <source>
        <dbReference type="Proteomes" id="UP000193900"/>
    </source>
</evidence>
<keyword evidence="2" id="KW-1185">Reference proteome</keyword>
<dbReference type="EMBL" id="FWFZ01000033">
    <property type="protein sequence ID" value="SLN75013.1"/>
    <property type="molecule type" value="Genomic_DNA"/>
</dbReference>
<dbReference type="SUPFAM" id="SSF102405">
    <property type="entry name" value="MCP/YpsA-like"/>
    <property type="match status" value="1"/>
</dbReference>
<name>A0A1Y5TXI3_9RHOB</name>
<organism evidence="1 2">
    <name type="scientific">Roseisalinus antarcticus</name>
    <dbReference type="NCBI Taxonomy" id="254357"/>
    <lineage>
        <taxon>Bacteria</taxon>
        <taxon>Pseudomonadati</taxon>
        <taxon>Pseudomonadota</taxon>
        <taxon>Alphaproteobacteria</taxon>
        <taxon>Rhodobacterales</taxon>
        <taxon>Roseobacteraceae</taxon>
        <taxon>Roseisalinus</taxon>
    </lineage>
</organism>
<dbReference type="Pfam" id="PF18306">
    <property type="entry name" value="LDcluster4"/>
    <property type="match status" value="1"/>
</dbReference>
<gene>
    <name evidence="1" type="ORF">ROA7023_03872</name>
</gene>
<evidence type="ECO:0000313" key="1">
    <source>
        <dbReference type="EMBL" id="SLN75013.1"/>
    </source>
</evidence>
<accession>A0A1Y5TXI3</accession>
<dbReference type="PANTHER" id="PTHR43393">
    <property type="entry name" value="CYTOKININ RIBOSIDE 5'-MONOPHOSPHATE PHOSPHORIBOHYDROLASE"/>
    <property type="match status" value="1"/>
</dbReference>
<dbReference type="InterPro" id="IPR052341">
    <property type="entry name" value="LOG_family_nucleotidases"/>
</dbReference>
<protein>
    <recommendedName>
        <fullName evidence="3">TIGR00725 family protein</fullName>
    </recommendedName>
</protein>
<dbReference type="Proteomes" id="UP000193900">
    <property type="component" value="Unassembled WGS sequence"/>
</dbReference>
<dbReference type="InterPro" id="IPR005268">
    <property type="entry name" value="CHP00725"/>
</dbReference>